<comment type="catalytic activity">
    <reaction evidence="10">
        <text>an acyl phosphate + sn-glycerol 3-phosphate = a 1-acyl-sn-glycero-3-phosphate + phosphate</text>
        <dbReference type="Rhea" id="RHEA:34075"/>
        <dbReference type="ChEBI" id="CHEBI:43474"/>
        <dbReference type="ChEBI" id="CHEBI:57597"/>
        <dbReference type="ChEBI" id="CHEBI:57970"/>
        <dbReference type="ChEBI" id="CHEBI:59918"/>
        <dbReference type="EC" id="2.3.1.275"/>
    </reaction>
</comment>
<dbReference type="GO" id="GO:0008654">
    <property type="term" value="P:phospholipid biosynthetic process"/>
    <property type="evidence" value="ECO:0007669"/>
    <property type="project" value="UniProtKB-UniRule"/>
</dbReference>
<dbReference type="GO" id="GO:0005886">
    <property type="term" value="C:plasma membrane"/>
    <property type="evidence" value="ECO:0007669"/>
    <property type="project" value="UniProtKB-SubCell"/>
</dbReference>
<dbReference type="PANTHER" id="PTHR30309:SF0">
    <property type="entry name" value="GLYCEROL-3-PHOSPHATE ACYLTRANSFERASE-RELATED"/>
    <property type="match status" value="1"/>
</dbReference>
<dbReference type="InterPro" id="IPR003811">
    <property type="entry name" value="G3P_acylTferase_PlsY"/>
</dbReference>
<evidence type="ECO:0000256" key="6">
    <source>
        <dbReference type="ARBA" id="ARBA00023098"/>
    </source>
</evidence>
<dbReference type="NCBIfam" id="TIGR00023">
    <property type="entry name" value="glycerol-3-phosphate 1-O-acyltransferase PlsY"/>
    <property type="match status" value="1"/>
</dbReference>
<evidence type="ECO:0000256" key="5">
    <source>
        <dbReference type="ARBA" id="ARBA00022989"/>
    </source>
</evidence>
<dbReference type="EC" id="2.3.1.275" evidence="10"/>
<name>A0A6J4MUP6_9BACT</name>
<evidence type="ECO:0000256" key="8">
    <source>
        <dbReference type="ARBA" id="ARBA00023209"/>
    </source>
</evidence>
<keyword evidence="2 10" id="KW-0444">Lipid biosynthesis</keyword>
<feature type="transmembrane region" description="Helical" evidence="10">
    <location>
        <begin position="166"/>
        <end position="185"/>
    </location>
</feature>
<dbReference type="UniPathway" id="UPA00085"/>
<gene>
    <name evidence="10" type="primary">plsY</name>
    <name evidence="11" type="ORF">AVDCRST_MAG89-4208</name>
</gene>
<evidence type="ECO:0000256" key="1">
    <source>
        <dbReference type="ARBA" id="ARBA00022475"/>
    </source>
</evidence>
<dbReference type="AlphaFoldDB" id="A0A6J4MUP6"/>
<feature type="transmembrane region" description="Helical" evidence="10">
    <location>
        <begin position="108"/>
        <end position="133"/>
    </location>
</feature>
<feature type="transmembrane region" description="Helical" evidence="10">
    <location>
        <begin position="140"/>
        <end position="160"/>
    </location>
</feature>
<dbReference type="PANTHER" id="PTHR30309">
    <property type="entry name" value="INNER MEMBRANE PROTEIN YGIH"/>
    <property type="match status" value="1"/>
</dbReference>
<comment type="similarity">
    <text evidence="10">Belongs to the PlsY family.</text>
</comment>
<keyword evidence="9 10" id="KW-1208">Phospholipid metabolism</keyword>
<feature type="transmembrane region" description="Helical" evidence="10">
    <location>
        <begin position="52"/>
        <end position="72"/>
    </location>
</feature>
<dbReference type="GO" id="GO:0043772">
    <property type="term" value="F:acyl-phosphate glycerol-3-phosphate acyltransferase activity"/>
    <property type="evidence" value="ECO:0007669"/>
    <property type="project" value="UniProtKB-UniRule"/>
</dbReference>
<evidence type="ECO:0000256" key="3">
    <source>
        <dbReference type="ARBA" id="ARBA00022679"/>
    </source>
</evidence>
<proteinExistence type="inferred from homology"/>
<dbReference type="SMART" id="SM01207">
    <property type="entry name" value="G3P_acyltransf"/>
    <property type="match status" value="1"/>
</dbReference>
<keyword evidence="6 10" id="KW-0443">Lipid metabolism</keyword>
<keyword evidence="4 10" id="KW-0812">Transmembrane</keyword>
<comment type="function">
    <text evidence="10">Catalyzes the transfer of an acyl group from acyl-phosphate (acyl-PO(4)) to glycerol-3-phosphate (G3P) to form lysophosphatidic acid (LPA). This enzyme utilizes acyl-phosphate as fatty acyl donor, but not acyl-CoA or acyl-ACP.</text>
</comment>
<reference evidence="11" key="1">
    <citation type="submission" date="2020-02" db="EMBL/GenBank/DDBJ databases">
        <authorList>
            <person name="Meier V. D."/>
        </authorList>
    </citation>
    <scope>NUCLEOTIDE SEQUENCE</scope>
    <source>
        <strain evidence="11">AVDCRST_MAG89</strain>
    </source>
</reference>
<comment type="subunit">
    <text evidence="10">Probably interacts with PlsX.</text>
</comment>
<dbReference type="HAMAP" id="MF_01043">
    <property type="entry name" value="PlsY"/>
    <property type="match status" value="1"/>
</dbReference>
<evidence type="ECO:0000256" key="4">
    <source>
        <dbReference type="ARBA" id="ARBA00022692"/>
    </source>
</evidence>
<evidence type="ECO:0000256" key="7">
    <source>
        <dbReference type="ARBA" id="ARBA00023136"/>
    </source>
</evidence>
<evidence type="ECO:0000256" key="10">
    <source>
        <dbReference type="HAMAP-Rule" id="MF_01043"/>
    </source>
</evidence>
<keyword evidence="1 10" id="KW-1003">Cell membrane</keyword>
<accession>A0A6J4MUP6</accession>
<evidence type="ECO:0000256" key="2">
    <source>
        <dbReference type="ARBA" id="ARBA00022516"/>
    </source>
</evidence>
<keyword evidence="11" id="KW-0012">Acyltransferase</keyword>
<keyword evidence="8 10" id="KW-0594">Phospholipid biosynthesis</keyword>
<comment type="subcellular location">
    <subcellularLocation>
        <location evidence="10">Cell membrane</location>
        <topology evidence="10">Multi-pass membrane protein</topology>
    </subcellularLocation>
</comment>
<keyword evidence="5 10" id="KW-1133">Transmembrane helix</keyword>
<dbReference type="EMBL" id="CADCTV010000877">
    <property type="protein sequence ID" value="CAA9367137.1"/>
    <property type="molecule type" value="Genomic_DNA"/>
</dbReference>
<feature type="transmembrane region" description="Helical" evidence="10">
    <location>
        <begin position="84"/>
        <end position="102"/>
    </location>
</feature>
<protein>
    <recommendedName>
        <fullName evidence="10">Glycerol-3-phosphate acyltransferase</fullName>
    </recommendedName>
    <alternativeName>
        <fullName evidence="10">Acyl-PO4 G3P acyltransferase</fullName>
    </alternativeName>
    <alternativeName>
        <fullName evidence="10">Acyl-phosphate--glycerol-3-phosphate acyltransferase</fullName>
    </alternativeName>
    <alternativeName>
        <fullName evidence="10">G3P acyltransferase</fullName>
        <shortName evidence="10">GPAT</shortName>
        <ecNumber evidence="10">2.3.1.275</ecNumber>
    </alternativeName>
    <alternativeName>
        <fullName evidence="10">Lysophosphatidic acid synthase</fullName>
        <shortName evidence="10">LPA synthase</shortName>
    </alternativeName>
</protein>
<sequence length="219" mass="22885">MTPALLVVAAYLIGAIPASYIAGRMAKGIDLREHGSGNLGATNTFRVLGAKVAAPVVIFDILKGTFPVVAFSRWDGSADWRWELAYGAAAIIGHVFPVYMRFRGGKGVATSAGVFLALAPEAVGLGLLTWLVVIKLTRMVSAGSIAAGVVVGVLLGLNVPAERLEVRILGGLIVAFIIFAHRANVGRILRGEEHRFGMKKEPRATVAAAAVTADAKGAE</sequence>
<organism evidence="11">
    <name type="scientific">uncultured Gemmatimonadota bacterium</name>
    <dbReference type="NCBI Taxonomy" id="203437"/>
    <lineage>
        <taxon>Bacteria</taxon>
        <taxon>Pseudomonadati</taxon>
        <taxon>Gemmatimonadota</taxon>
        <taxon>environmental samples</taxon>
    </lineage>
</organism>
<dbReference type="Pfam" id="PF02660">
    <property type="entry name" value="G3P_acyltransf"/>
    <property type="match status" value="1"/>
</dbReference>
<keyword evidence="7 10" id="KW-0472">Membrane</keyword>
<evidence type="ECO:0000313" key="11">
    <source>
        <dbReference type="EMBL" id="CAA9367137.1"/>
    </source>
</evidence>
<keyword evidence="3 10" id="KW-0808">Transferase</keyword>
<comment type="pathway">
    <text evidence="10">Lipid metabolism; phospholipid metabolism.</text>
</comment>
<evidence type="ECO:0000256" key="9">
    <source>
        <dbReference type="ARBA" id="ARBA00023264"/>
    </source>
</evidence>